<keyword evidence="2" id="KW-1185">Reference proteome</keyword>
<evidence type="ECO:0000313" key="2">
    <source>
        <dbReference type="Proteomes" id="UP000542742"/>
    </source>
</evidence>
<comment type="caution">
    <text evidence="1">The sequence shown here is derived from an EMBL/GenBank/DDBJ whole genome shotgun (WGS) entry which is preliminary data.</text>
</comment>
<accession>A0A7W7G2W1</accession>
<proteinExistence type="predicted"/>
<protein>
    <submittedName>
        <fullName evidence="1">Uncharacterized protein</fullName>
    </submittedName>
</protein>
<evidence type="ECO:0000313" key="1">
    <source>
        <dbReference type="EMBL" id="MBB4694252.1"/>
    </source>
</evidence>
<dbReference type="EMBL" id="JACHMF010000001">
    <property type="protein sequence ID" value="MBB4694252.1"/>
    <property type="molecule type" value="Genomic_DNA"/>
</dbReference>
<sequence>MRGGGSLVVRDRTAPVTVGLKPLRNEWYGYKGAGAAVNGTELTARIPRRPPAVAA</sequence>
<gene>
    <name evidence="1" type="ORF">BKA14_004400</name>
</gene>
<reference evidence="1 2" key="1">
    <citation type="submission" date="2020-08" db="EMBL/GenBank/DDBJ databases">
        <title>Sequencing the genomes of 1000 actinobacteria strains.</title>
        <authorList>
            <person name="Klenk H.-P."/>
        </authorList>
    </citation>
    <scope>NUCLEOTIDE SEQUENCE [LARGE SCALE GENOMIC DNA]</scope>
    <source>
        <strain evidence="1 2">DSM 45518</strain>
    </source>
</reference>
<dbReference type="Proteomes" id="UP000542742">
    <property type="component" value="Unassembled WGS sequence"/>
</dbReference>
<organism evidence="1 2">
    <name type="scientific">Paractinoplanes abujensis</name>
    <dbReference type="NCBI Taxonomy" id="882441"/>
    <lineage>
        <taxon>Bacteria</taxon>
        <taxon>Bacillati</taxon>
        <taxon>Actinomycetota</taxon>
        <taxon>Actinomycetes</taxon>
        <taxon>Micromonosporales</taxon>
        <taxon>Micromonosporaceae</taxon>
        <taxon>Paractinoplanes</taxon>
    </lineage>
</organism>
<name>A0A7W7G2W1_9ACTN</name>
<dbReference type="AlphaFoldDB" id="A0A7W7G2W1"/>